<gene>
    <name evidence="2" type="ORF">M0811_10302</name>
</gene>
<feature type="region of interest" description="Disordered" evidence="1">
    <location>
        <begin position="255"/>
        <end position="275"/>
    </location>
</feature>
<proteinExistence type="predicted"/>
<evidence type="ECO:0000313" key="2">
    <source>
        <dbReference type="EMBL" id="KAJ5071459.1"/>
    </source>
</evidence>
<sequence length="275" mass="32770">MLHFFTILAFLQKQEKDISNLSSNEINNIEFQIKELINEQNIISKVHEIFQGLPITKKEQEEPRKPYQRKNLNLLSISMDLTKKDETEEVVQKLTFIKRKYQNTTNITHLIKQPIKIDGQFYEKSEIENTSDTKIDTKIDTDFYNKTLKWALKRIEKCFEFLKEKEEKIPSLKKIEILKFALGLTTDLYDPKPEDKSNDSQLIFKTHKLLLAKLYKDEKKIDKDEKNLLNYEDEKTSKESFIKLNEWCRINYPAKYQDLNPKPKPSQQKSKYPKI</sequence>
<dbReference type="Proteomes" id="UP001149090">
    <property type="component" value="Unassembled WGS sequence"/>
</dbReference>
<dbReference type="AlphaFoldDB" id="A0A9Q0RA81"/>
<organism evidence="2 3">
    <name type="scientific">Anaeramoeba ignava</name>
    <name type="common">Anaerobic marine amoeba</name>
    <dbReference type="NCBI Taxonomy" id="1746090"/>
    <lineage>
        <taxon>Eukaryota</taxon>
        <taxon>Metamonada</taxon>
        <taxon>Anaeramoebidae</taxon>
        <taxon>Anaeramoeba</taxon>
    </lineage>
</organism>
<reference evidence="2" key="1">
    <citation type="submission" date="2022-10" db="EMBL/GenBank/DDBJ databases">
        <title>Novel sulphate-reducing endosymbionts in the free-living metamonad Anaeramoeba.</title>
        <authorList>
            <person name="Jerlstrom-Hultqvist J."/>
            <person name="Cepicka I."/>
            <person name="Gallot-Lavallee L."/>
            <person name="Salas-Leiva D."/>
            <person name="Curtis B.A."/>
            <person name="Zahonova K."/>
            <person name="Pipaliya S."/>
            <person name="Dacks J."/>
            <person name="Roger A.J."/>
        </authorList>
    </citation>
    <scope>NUCLEOTIDE SEQUENCE</scope>
    <source>
        <strain evidence="2">BMAN</strain>
    </source>
</reference>
<protein>
    <submittedName>
        <fullName evidence="2">Uncharacterized protein</fullName>
    </submittedName>
</protein>
<evidence type="ECO:0000256" key="1">
    <source>
        <dbReference type="SAM" id="MobiDB-lite"/>
    </source>
</evidence>
<accession>A0A9Q0RA81</accession>
<comment type="caution">
    <text evidence="2">The sequence shown here is derived from an EMBL/GenBank/DDBJ whole genome shotgun (WGS) entry which is preliminary data.</text>
</comment>
<keyword evidence="3" id="KW-1185">Reference proteome</keyword>
<dbReference type="EMBL" id="JAPDFW010000088">
    <property type="protein sequence ID" value="KAJ5071459.1"/>
    <property type="molecule type" value="Genomic_DNA"/>
</dbReference>
<name>A0A9Q0RA81_ANAIG</name>
<feature type="compositionally biased region" description="Low complexity" evidence="1">
    <location>
        <begin position="265"/>
        <end position="275"/>
    </location>
</feature>
<evidence type="ECO:0000313" key="3">
    <source>
        <dbReference type="Proteomes" id="UP001149090"/>
    </source>
</evidence>